<proteinExistence type="predicted"/>
<feature type="non-terminal residue" evidence="1">
    <location>
        <position position="1"/>
    </location>
</feature>
<protein>
    <submittedName>
        <fullName evidence="1">Uncharacterized protein</fullName>
    </submittedName>
</protein>
<sequence>MIGKPAAVLKRKDDILIDNSIESIEAEKKNCTDVACNPCVECDPCRAHRAHRLRPPPCAELGMDEMREYYAMKAARMQDALADIRRRISDLYMDLRDAICP</sequence>
<evidence type="ECO:0000313" key="1">
    <source>
        <dbReference type="EMBL" id="CAJ0585816.1"/>
    </source>
</evidence>
<gene>
    <name evidence="1" type="ORF">MSPICULIGERA_LOCUS23826</name>
</gene>
<organism evidence="1 2">
    <name type="scientific">Mesorhabditis spiculigera</name>
    <dbReference type="NCBI Taxonomy" id="96644"/>
    <lineage>
        <taxon>Eukaryota</taxon>
        <taxon>Metazoa</taxon>
        <taxon>Ecdysozoa</taxon>
        <taxon>Nematoda</taxon>
        <taxon>Chromadorea</taxon>
        <taxon>Rhabditida</taxon>
        <taxon>Rhabditina</taxon>
        <taxon>Rhabditomorpha</taxon>
        <taxon>Rhabditoidea</taxon>
        <taxon>Rhabditidae</taxon>
        <taxon>Mesorhabditinae</taxon>
        <taxon>Mesorhabditis</taxon>
    </lineage>
</organism>
<dbReference type="Proteomes" id="UP001177023">
    <property type="component" value="Unassembled WGS sequence"/>
</dbReference>
<comment type="caution">
    <text evidence="1">The sequence shown here is derived from an EMBL/GenBank/DDBJ whole genome shotgun (WGS) entry which is preliminary data.</text>
</comment>
<dbReference type="AlphaFoldDB" id="A0AA36GB40"/>
<name>A0AA36GB40_9BILA</name>
<reference evidence="1" key="1">
    <citation type="submission" date="2023-06" db="EMBL/GenBank/DDBJ databases">
        <authorList>
            <person name="Delattre M."/>
        </authorList>
    </citation>
    <scope>NUCLEOTIDE SEQUENCE</scope>
    <source>
        <strain evidence="1">AF72</strain>
    </source>
</reference>
<accession>A0AA36GB40</accession>
<keyword evidence="2" id="KW-1185">Reference proteome</keyword>
<evidence type="ECO:0000313" key="2">
    <source>
        <dbReference type="Proteomes" id="UP001177023"/>
    </source>
</evidence>
<dbReference type="EMBL" id="CATQJA010002706">
    <property type="protein sequence ID" value="CAJ0585816.1"/>
    <property type="molecule type" value="Genomic_DNA"/>
</dbReference>